<protein>
    <submittedName>
        <fullName evidence="1">Uncharacterized protein</fullName>
    </submittedName>
</protein>
<name>A0A517M6Q1_9BACT</name>
<organism evidence="1 2">
    <name type="scientific">Rosistilla ulvae</name>
    <dbReference type="NCBI Taxonomy" id="1930277"/>
    <lineage>
        <taxon>Bacteria</taxon>
        <taxon>Pseudomonadati</taxon>
        <taxon>Planctomycetota</taxon>
        <taxon>Planctomycetia</taxon>
        <taxon>Pirellulales</taxon>
        <taxon>Pirellulaceae</taxon>
        <taxon>Rosistilla</taxon>
    </lineage>
</organism>
<reference evidence="1 2" key="1">
    <citation type="submission" date="2019-02" db="EMBL/GenBank/DDBJ databases">
        <title>Deep-cultivation of Planctomycetes and their phenomic and genomic characterization uncovers novel biology.</title>
        <authorList>
            <person name="Wiegand S."/>
            <person name="Jogler M."/>
            <person name="Boedeker C."/>
            <person name="Pinto D."/>
            <person name="Vollmers J."/>
            <person name="Rivas-Marin E."/>
            <person name="Kohn T."/>
            <person name="Peeters S.H."/>
            <person name="Heuer A."/>
            <person name="Rast P."/>
            <person name="Oberbeckmann S."/>
            <person name="Bunk B."/>
            <person name="Jeske O."/>
            <person name="Meyerdierks A."/>
            <person name="Storesund J.E."/>
            <person name="Kallscheuer N."/>
            <person name="Luecker S."/>
            <person name="Lage O.M."/>
            <person name="Pohl T."/>
            <person name="Merkel B.J."/>
            <person name="Hornburger P."/>
            <person name="Mueller R.-W."/>
            <person name="Bruemmer F."/>
            <person name="Labrenz M."/>
            <person name="Spormann A.M."/>
            <person name="Op den Camp H."/>
            <person name="Overmann J."/>
            <person name="Amann R."/>
            <person name="Jetten M.S.M."/>
            <person name="Mascher T."/>
            <person name="Medema M.H."/>
            <person name="Devos D.P."/>
            <person name="Kaster A.-K."/>
            <person name="Ovreas L."/>
            <person name="Rohde M."/>
            <person name="Galperin M.Y."/>
            <person name="Jogler C."/>
        </authorList>
    </citation>
    <scope>NUCLEOTIDE SEQUENCE [LARGE SCALE GENOMIC DNA]</scope>
    <source>
        <strain evidence="1 2">EC9</strain>
    </source>
</reference>
<dbReference type="AlphaFoldDB" id="A0A517M6Q1"/>
<evidence type="ECO:0000313" key="2">
    <source>
        <dbReference type="Proteomes" id="UP000319557"/>
    </source>
</evidence>
<keyword evidence="2" id="KW-1185">Reference proteome</keyword>
<sequence length="33" mass="3612">MSGILLIVLGLTISGFSINAAMRPLRETDPYYV</sequence>
<dbReference type="KEGG" id="ruv:EC9_47680"/>
<proteinExistence type="predicted"/>
<gene>
    <name evidence="1" type="ORF">EC9_47680</name>
</gene>
<dbReference type="Proteomes" id="UP000319557">
    <property type="component" value="Chromosome"/>
</dbReference>
<dbReference type="EMBL" id="CP036261">
    <property type="protein sequence ID" value="QDS90554.1"/>
    <property type="molecule type" value="Genomic_DNA"/>
</dbReference>
<accession>A0A517M6Q1</accession>
<evidence type="ECO:0000313" key="1">
    <source>
        <dbReference type="EMBL" id="QDS90554.1"/>
    </source>
</evidence>